<dbReference type="Proteomes" id="UP000535890">
    <property type="component" value="Unassembled WGS sequence"/>
</dbReference>
<comment type="caution">
    <text evidence="4">The sequence shown here is derived from an EMBL/GenBank/DDBJ whole genome shotgun (WGS) entry which is preliminary data.</text>
</comment>
<keyword evidence="1" id="KW-0378">Hydrolase</keyword>
<dbReference type="GO" id="GO:0052757">
    <property type="term" value="F:chondroitin hydrolase activity"/>
    <property type="evidence" value="ECO:0007669"/>
    <property type="project" value="TreeGrafter"/>
</dbReference>
<evidence type="ECO:0000256" key="2">
    <source>
        <dbReference type="ARBA" id="ARBA00038358"/>
    </source>
</evidence>
<dbReference type="InterPro" id="IPR008928">
    <property type="entry name" value="6-hairpin_glycosidase_sf"/>
</dbReference>
<evidence type="ECO:0000313" key="4">
    <source>
        <dbReference type="EMBL" id="NYD38006.1"/>
    </source>
</evidence>
<proteinExistence type="inferred from homology"/>
<keyword evidence="5" id="KW-1185">Reference proteome</keyword>
<dbReference type="SUPFAM" id="SSF48208">
    <property type="entry name" value="Six-hairpin glycosidases"/>
    <property type="match status" value="1"/>
</dbReference>
<dbReference type="Gene3D" id="1.50.10.10">
    <property type="match status" value="1"/>
</dbReference>
<name>A0A7Y9DYW1_9PSEU</name>
<comment type="similarity">
    <text evidence="2">Belongs to the glycosyl hydrolase 88 family.</text>
</comment>
<evidence type="ECO:0000256" key="1">
    <source>
        <dbReference type="ARBA" id="ARBA00022801"/>
    </source>
</evidence>
<dbReference type="InterPro" id="IPR052369">
    <property type="entry name" value="UG_Glycosaminoglycan_Hydrolase"/>
</dbReference>
<dbReference type="InterPro" id="IPR012341">
    <property type="entry name" value="6hp_glycosidase-like_sf"/>
</dbReference>
<gene>
    <name evidence="4" type="ORF">BJ983_004108</name>
</gene>
<dbReference type="PANTHER" id="PTHR36845:SF1">
    <property type="entry name" value="HYDROLASE, PUTATIVE (AFU_ORTHOLOGUE AFUA_7G05090)-RELATED"/>
    <property type="match status" value="1"/>
</dbReference>
<dbReference type="PANTHER" id="PTHR36845">
    <property type="entry name" value="HYDROLASE, PUTATIVE (AFU_ORTHOLOGUE AFUA_7G05090)-RELATED"/>
    <property type="match status" value="1"/>
</dbReference>
<dbReference type="AlphaFoldDB" id="A0A7Y9DYW1"/>
<dbReference type="EMBL" id="JACCBN010000001">
    <property type="protein sequence ID" value="NYD38006.1"/>
    <property type="molecule type" value="Genomic_DNA"/>
</dbReference>
<accession>A0A7Y9DYW1</accession>
<feature type="compositionally biased region" description="Low complexity" evidence="3">
    <location>
        <begin position="24"/>
        <end position="44"/>
    </location>
</feature>
<evidence type="ECO:0008006" key="6">
    <source>
        <dbReference type="Google" id="ProtNLM"/>
    </source>
</evidence>
<evidence type="ECO:0000313" key="5">
    <source>
        <dbReference type="Proteomes" id="UP000535890"/>
    </source>
</evidence>
<evidence type="ECO:0000256" key="3">
    <source>
        <dbReference type="SAM" id="MobiDB-lite"/>
    </source>
</evidence>
<feature type="region of interest" description="Disordered" evidence="3">
    <location>
        <begin position="24"/>
        <end position="48"/>
    </location>
</feature>
<dbReference type="GO" id="GO:0000272">
    <property type="term" value="P:polysaccharide catabolic process"/>
    <property type="evidence" value="ECO:0007669"/>
    <property type="project" value="TreeGrafter"/>
</dbReference>
<dbReference type="RefSeq" id="WP_179795509.1">
    <property type="nucleotide sequence ID" value="NZ_BAABHP010000020.1"/>
</dbReference>
<protein>
    <recommendedName>
        <fullName evidence="6">Glycosyl hydrolase family 88</fullName>
    </recommendedName>
</protein>
<reference evidence="4 5" key="1">
    <citation type="submission" date="2020-07" db="EMBL/GenBank/DDBJ databases">
        <title>Sequencing the genomes of 1000 actinobacteria strains.</title>
        <authorList>
            <person name="Klenk H.-P."/>
        </authorList>
    </citation>
    <scope>NUCLEOTIDE SEQUENCE [LARGE SCALE GENOMIC DNA]</scope>
    <source>
        <strain evidence="4 5">DSM 45772</strain>
    </source>
</reference>
<sequence length="406" mass="42393">MAGVVLAGVLLVGCGSVPDAGSVPVPSSAPVAAPGSTAAPSSTDGLPSSVTRVLPTAWERLAASADRLDPVAGYPRSVEGGEATWTTKPVDDWTSGFFPGELWLAGRLTGDPAWTARAQRWTAPIAGQVTRTDTHDLGFVVDDSFGAELDATGQGAEQVVTAARSLATRYSPTVGAIKSWDTEGDDDKRGSWRFPVIIDTVMNLPLLDRAAALPGGDPRWKDLATRHALTASTTNMRPDGSIAHVAVFDPASGQLVKRDTWQGAAPDSTWSRGQGWAIHGFAAQARAAGNPELLAAARKAADWWLAHTAPGARVPPWDFSRPGEERDTSAAAVAASGLLDLAQQTGDARYRQVALETLDELAGRDVAPAGPALLAHAVGGKPQDSEVDVGMVYADYYFLEAVGRAS</sequence>
<organism evidence="4 5">
    <name type="scientific">Actinomycetospora corticicola</name>
    <dbReference type="NCBI Taxonomy" id="663602"/>
    <lineage>
        <taxon>Bacteria</taxon>
        <taxon>Bacillati</taxon>
        <taxon>Actinomycetota</taxon>
        <taxon>Actinomycetes</taxon>
        <taxon>Pseudonocardiales</taxon>
        <taxon>Pseudonocardiaceae</taxon>
        <taxon>Actinomycetospora</taxon>
    </lineage>
</organism>